<dbReference type="EMBL" id="SNRW01001254">
    <property type="protein sequence ID" value="KAA6397123.1"/>
    <property type="molecule type" value="Genomic_DNA"/>
</dbReference>
<evidence type="ECO:0000313" key="1">
    <source>
        <dbReference type="EMBL" id="KAA6397123.1"/>
    </source>
</evidence>
<comment type="caution">
    <text evidence="1">The sequence shown here is derived from an EMBL/GenBank/DDBJ whole genome shotgun (WGS) entry which is preliminary data.</text>
</comment>
<evidence type="ECO:0000313" key="2">
    <source>
        <dbReference type="Proteomes" id="UP000324800"/>
    </source>
</evidence>
<reference evidence="1 2" key="1">
    <citation type="submission" date="2019-03" db="EMBL/GenBank/DDBJ databases">
        <title>Single cell metagenomics reveals metabolic interactions within the superorganism composed of flagellate Streblomastix strix and complex community of Bacteroidetes bacteria on its surface.</title>
        <authorList>
            <person name="Treitli S.C."/>
            <person name="Kolisko M."/>
            <person name="Husnik F."/>
            <person name="Keeling P."/>
            <person name="Hampl V."/>
        </authorList>
    </citation>
    <scope>NUCLEOTIDE SEQUENCE [LARGE SCALE GENOMIC DNA]</scope>
    <source>
        <strain evidence="1">ST1C</strain>
    </source>
</reference>
<sequence length="95" mass="10554">MAIYCGNTLCKGTFTAGNAPVEDNQVVRAEFDSEKGNLIFLLDNVHQPIFITGIKEKVRFMIFVYSANSNCTIRSLKKLAASTTGHVENEKALLW</sequence>
<dbReference type="AlphaFoldDB" id="A0A5J4WQS6"/>
<gene>
    <name evidence="1" type="ORF">EZS28_007352</name>
</gene>
<organism evidence="1 2">
    <name type="scientific">Streblomastix strix</name>
    <dbReference type="NCBI Taxonomy" id="222440"/>
    <lineage>
        <taxon>Eukaryota</taxon>
        <taxon>Metamonada</taxon>
        <taxon>Preaxostyla</taxon>
        <taxon>Oxymonadida</taxon>
        <taxon>Streblomastigidae</taxon>
        <taxon>Streblomastix</taxon>
    </lineage>
</organism>
<proteinExistence type="predicted"/>
<name>A0A5J4WQS6_9EUKA</name>
<protein>
    <submittedName>
        <fullName evidence="1">Uncharacterized protein</fullName>
    </submittedName>
</protein>
<dbReference type="Proteomes" id="UP000324800">
    <property type="component" value="Unassembled WGS sequence"/>
</dbReference>
<accession>A0A5J4WQS6</accession>